<dbReference type="Gene3D" id="3.30.230.70">
    <property type="entry name" value="GHMP Kinase, N-terminal domain"/>
    <property type="match status" value="1"/>
</dbReference>
<protein>
    <recommendedName>
        <fullName evidence="9">Ribosomal RNA-processing protein 43</fullName>
    </recommendedName>
</protein>
<sequence length="274" mass="30479">MAEEFKSLHPLKYYRDYYSHDIRPDGREFTDFRPVIVNVDSIKTANGSAVVKIGRTTVICGVKAELCKPKPDLPRQGFLLPNLELPALCSSKFKSGPPSHEAQALTQLIADIIENSKCINLEDLCILTDKLAWVLYADLICLDYDGSLVDACMIALISCLKSVKLPEIDYDPALDIKQVNIENMRPLKVHFTPVATTFAVFDDKIILADPVIEEENLCTGVLTIVVSGDELCCVHKPGGSPLSEEELMDCIEKSKKRAKSIKKLIDKAVREENK</sequence>
<feature type="domain" description="Exoribonuclease phosphorolytic" evidence="11">
    <location>
        <begin position="193"/>
        <end position="256"/>
    </location>
</feature>
<keyword evidence="6" id="KW-0271">Exosome</keyword>
<dbReference type="PANTHER" id="PTHR11097">
    <property type="entry name" value="EXOSOME COMPLEX EXONUCLEASE RIBOSOMAL RNA PROCESSING PROTEIN"/>
    <property type="match status" value="1"/>
</dbReference>
<evidence type="ECO:0000256" key="9">
    <source>
        <dbReference type="ARBA" id="ARBA00030617"/>
    </source>
</evidence>
<dbReference type="Proteomes" id="UP001152799">
    <property type="component" value="Chromosome 11"/>
</dbReference>
<dbReference type="GO" id="GO:0071028">
    <property type="term" value="P:nuclear mRNA surveillance"/>
    <property type="evidence" value="ECO:0007669"/>
    <property type="project" value="TreeGrafter"/>
</dbReference>
<dbReference type="InterPro" id="IPR020568">
    <property type="entry name" value="Ribosomal_Su5_D2-typ_SF"/>
</dbReference>
<feature type="domain" description="Exoribonuclease phosphorolytic" evidence="10">
    <location>
        <begin position="31"/>
        <end position="166"/>
    </location>
</feature>
<evidence type="ECO:0000256" key="7">
    <source>
        <dbReference type="ARBA" id="ARBA00022884"/>
    </source>
</evidence>
<evidence type="ECO:0000259" key="10">
    <source>
        <dbReference type="Pfam" id="PF01138"/>
    </source>
</evidence>
<dbReference type="InterPro" id="IPR033196">
    <property type="entry name" value="Rrp43"/>
</dbReference>
<keyword evidence="7" id="KW-0694">RNA-binding</keyword>
<dbReference type="GO" id="GO:0000467">
    <property type="term" value="P:exonucleolytic trimming to generate mature 3'-end of 5.8S rRNA from tricistronic rRNA transcript (SSU-rRNA, 5.8S rRNA, LSU-rRNA)"/>
    <property type="evidence" value="ECO:0007669"/>
    <property type="project" value="TreeGrafter"/>
</dbReference>
<accession>A0A9N9MGJ0</accession>
<dbReference type="GO" id="GO:0034476">
    <property type="term" value="P:U5 snRNA 3'-end processing"/>
    <property type="evidence" value="ECO:0007669"/>
    <property type="project" value="TreeGrafter"/>
</dbReference>
<dbReference type="SUPFAM" id="SSF54211">
    <property type="entry name" value="Ribosomal protein S5 domain 2-like"/>
    <property type="match status" value="1"/>
</dbReference>
<dbReference type="GO" id="GO:0005730">
    <property type="term" value="C:nucleolus"/>
    <property type="evidence" value="ECO:0007669"/>
    <property type="project" value="UniProtKB-SubCell"/>
</dbReference>
<dbReference type="GO" id="GO:0000176">
    <property type="term" value="C:nuclear exosome (RNase complex)"/>
    <property type="evidence" value="ECO:0007669"/>
    <property type="project" value="TreeGrafter"/>
</dbReference>
<reference evidence="12" key="1">
    <citation type="submission" date="2022-01" db="EMBL/GenBank/DDBJ databases">
        <authorList>
            <person name="King R."/>
        </authorList>
    </citation>
    <scope>NUCLEOTIDE SEQUENCE</scope>
</reference>
<evidence type="ECO:0000259" key="11">
    <source>
        <dbReference type="Pfam" id="PF03725"/>
    </source>
</evidence>
<dbReference type="SUPFAM" id="SSF55666">
    <property type="entry name" value="Ribonuclease PH domain 2-like"/>
    <property type="match status" value="1"/>
</dbReference>
<dbReference type="CDD" id="cd11369">
    <property type="entry name" value="RNase_PH_RRP43"/>
    <property type="match status" value="1"/>
</dbReference>
<evidence type="ECO:0000256" key="6">
    <source>
        <dbReference type="ARBA" id="ARBA00022835"/>
    </source>
</evidence>
<dbReference type="Pfam" id="PF03725">
    <property type="entry name" value="RNase_PH_C"/>
    <property type="match status" value="1"/>
</dbReference>
<evidence type="ECO:0000256" key="3">
    <source>
        <dbReference type="ARBA" id="ARBA00006678"/>
    </source>
</evidence>
<dbReference type="GO" id="GO:0000177">
    <property type="term" value="C:cytoplasmic exosome (RNase complex)"/>
    <property type="evidence" value="ECO:0007669"/>
    <property type="project" value="TreeGrafter"/>
</dbReference>
<dbReference type="OrthoDB" id="45882at2759"/>
<dbReference type="InterPro" id="IPR015847">
    <property type="entry name" value="ExoRNase_PH_dom2"/>
</dbReference>
<dbReference type="InterPro" id="IPR036345">
    <property type="entry name" value="ExoRNase_PH_dom2_sf"/>
</dbReference>
<gene>
    <name evidence="12" type="ORF">CEUTPL_LOCUS2571</name>
</gene>
<dbReference type="GO" id="GO:0071038">
    <property type="term" value="P:TRAMP-dependent tRNA surveillance pathway"/>
    <property type="evidence" value="ECO:0007669"/>
    <property type="project" value="TreeGrafter"/>
</dbReference>
<organism evidence="12 13">
    <name type="scientific">Ceutorhynchus assimilis</name>
    <name type="common">cabbage seed weevil</name>
    <dbReference type="NCBI Taxonomy" id="467358"/>
    <lineage>
        <taxon>Eukaryota</taxon>
        <taxon>Metazoa</taxon>
        <taxon>Ecdysozoa</taxon>
        <taxon>Arthropoda</taxon>
        <taxon>Hexapoda</taxon>
        <taxon>Insecta</taxon>
        <taxon>Pterygota</taxon>
        <taxon>Neoptera</taxon>
        <taxon>Endopterygota</taxon>
        <taxon>Coleoptera</taxon>
        <taxon>Polyphaga</taxon>
        <taxon>Cucujiformia</taxon>
        <taxon>Curculionidae</taxon>
        <taxon>Ceutorhynchinae</taxon>
        <taxon>Ceutorhynchus</taxon>
    </lineage>
</organism>
<dbReference type="FunFam" id="3.30.230.70:FF:000017">
    <property type="entry name" value="Exosome complex component Rrp42"/>
    <property type="match status" value="1"/>
</dbReference>
<name>A0A9N9MGJ0_9CUCU</name>
<dbReference type="InterPro" id="IPR050590">
    <property type="entry name" value="Exosome_comp_Rrp42_subfam"/>
</dbReference>
<evidence type="ECO:0000256" key="5">
    <source>
        <dbReference type="ARBA" id="ARBA00022552"/>
    </source>
</evidence>
<dbReference type="InterPro" id="IPR027408">
    <property type="entry name" value="PNPase/RNase_PH_dom_sf"/>
</dbReference>
<dbReference type="GO" id="GO:0035925">
    <property type="term" value="F:mRNA 3'-UTR AU-rich region binding"/>
    <property type="evidence" value="ECO:0007669"/>
    <property type="project" value="TreeGrafter"/>
</dbReference>
<keyword evidence="5" id="KW-0698">rRNA processing</keyword>
<dbReference type="AlphaFoldDB" id="A0A9N9MGJ0"/>
<dbReference type="GO" id="GO:0034475">
    <property type="term" value="P:U4 snRNA 3'-end processing"/>
    <property type="evidence" value="ECO:0007669"/>
    <property type="project" value="TreeGrafter"/>
</dbReference>
<dbReference type="PANTHER" id="PTHR11097:SF9">
    <property type="entry name" value="EXOSOME COMPLEX COMPONENT RRP43"/>
    <property type="match status" value="1"/>
</dbReference>
<keyword evidence="8" id="KW-0539">Nucleus</keyword>
<comment type="subcellular location">
    <subcellularLocation>
        <location evidence="1">Cytoplasm</location>
    </subcellularLocation>
    <subcellularLocation>
        <location evidence="2">Nucleus</location>
        <location evidence="2">Nucleolus</location>
    </subcellularLocation>
</comment>
<evidence type="ECO:0000313" key="12">
    <source>
        <dbReference type="EMBL" id="CAG9761878.1"/>
    </source>
</evidence>
<keyword evidence="4" id="KW-0963">Cytoplasm</keyword>
<keyword evidence="13" id="KW-1185">Reference proteome</keyword>
<evidence type="ECO:0000256" key="2">
    <source>
        <dbReference type="ARBA" id="ARBA00004604"/>
    </source>
</evidence>
<dbReference type="GO" id="GO:0034473">
    <property type="term" value="P:U1 snRNA 3'-end processing"/>
    <property type="evidence" value="ECO:0007669"/>
    <property type="project" value="TreeGrafter"/>
</dbReference>
<dbReference type="EMBL" id="OU892287">
    <property type="protein sequence ID" value="CAG9761878.1"/>
    <property type="molecule type" value="Genomic_DNA"/>
</dbReference>
<evidence type="ECO:0000256" key="4">
    <source>
        <dbReference type="ARBA" id="ARBA00022490"/>
    </source>
</evidence>
<dbReference type="GO" id="GO:0071035">
    <property type="term" value="P:nuclear polyadenylation-dependent rRNA catabolic process"/>
    <property type="evidence" value="ECO:0007669"/>
    <property type="project" value="TreeGrafter"/>
</dbReference>
<evidence type="ECO:0000256" key="1">
    <source>
        <dbReference type="ARBA" id="ARBA00004496"/>
    </source>
</evidence>
<evidence type="ECO:0000313" key="13">
    <source>
        <dbReference type="Proteomes" id="UP001152799"/>
    </source>
</evidence>
<dbReference type="GO" id="GO:0016075">
    <property type="term" value="P:rRNA catabolic process"/>
    <property type="evidence" value="ECO:0007669"/>
    <property type="project" value="TreeGrafter"/>
</dbReference>
<dbReference type="Pfam" id="PF01138">
    <property type="entry name" value="RNase_PH"/>
    <property type="match status" value="1"/>
</dbReference>
<comment type="similarity">
    <text evidence="3">Belongs to the RNase PH family.</text>
</comment>
<proteinExistence type="inferred from homology"/>
<evidence type="ECO:0000256" key="8">
    <source>
        <dbReference type="ARBA" id="ARBA00023242"/>
    </source>
</evidence>
<dbReference type="InterPro" id="IPR001247">
    <property type="entry name" value="ExoRNase_PH_dom1"/>
</dbReference>